<keyword evidence="1" id="KW-0812">Transmembrane</keyword>
<dbReference type="InterPro" id="IPR021424">
    <property type="entry name" value="PorA"/>
</dbReference>
<name>A0A6J4JYR4_9ACTN</name>
<protein>
    <recommendedName>
        <fullName evidence="3">DUF3068 domain-containing protein</fullName>
    </recommendedName>
</protein>
<evidence type="ECO:0000313" key="2">
    <source>
        <dbReference type="EMBL" id="CAA9290910.1"/>
    </source>
</evidence>
<dbReference type="EMBL" id="CADCTP010000418">
    <property type="protein sequence ID" value="CAA9290910.1"/>
    <property type="molecule type" value="Genomic_DNA"/>
</dbReference>
<evidence type="ECO:0000256" key="1">
    <source>
        <dbReference type="SAM" id="Phobius"/>
    </source>
</evidence>
<dbReference type="Pfam" id="PF11271">
    <property type="entry name" value="PorA"/>
    <property type="match status" value="1"/>
</dbReference>
<organism evidence="2">
    <name type="scientific">uncultured Mycobacteriales bacterium</name>
    <dbReference type="NCBI Taxonomy" id="581187"/>
    <lineage>
        <taxon>Bacteria</taxon>
        <taxon>Bacillati</taxon>
        <taxon>Actinomycetota</taxon>
        <taxon>Actinomycetes</taxon>
        <taxon>Mycobacteriales</taxon>
        <taxon>environmental samples</taxon>
    </lineage>
</organism>
<keyword evidence="1" id="KW-1133">Transmembrane helix</keyword>
<dbReference type="AlphaFoldDB" id="A0A6J4JYR4"/>
<feature type="transmembrane region" description="Helical" evidence="1">
    <location>
        <begin position="276"/>
        <end position="296"/>
    </location>
</feature>
<keyword evidence="1" id="KW-0472">Membrane</keyword>
<accession>A0A6J4JYR4</accession>
<proteinExistence type="predicted"/>
<evidence type="ECO:0008006" key="3">
    <source>
        <dbReference type="Google" id="ProtNLM"/>
    </source>
</evidence>
<reference evidence="2" key="1">
    <citation type="submission" date="2020-02" db="EMBL/GenBank/DDBJ databases">
        <authorList>
            <person name="Meier V. D."/>
        </authorList>
    </citation>
    <scope>NUCLEOTIDE SEQUENCE</scope>
    <source>
        <strain evidence="2">AVDCRST_MAG41</strain>
    </source>
</reference>
<gene>
    <name evidence="2" type="ORF">AVDCRST_MAG41-4348</name>
</gene>
<sequence>MRRIVGLALVLLGGFALCFAVLSRTLLSDQLLVTPLDQYSELVSVGPGTYLDTSTLSEASSDLVAKRIVKGDVKGSPDNEDVNVWDVSVVLETGDGTFVRAYVDRVAADRRTGESVACCNENVDGTPVRHTGVSYKFPIGVEKQEYLLWDPNSRKSFPAGFVAEDEVRGLKVYKFIQRIPGQELRRQQVPGSLVGASAPTVDAQVWYQNTRTIWVEPVTGIIIKGNEQNRTTLRDAAGTDKLSVISFDLTFDDATQASQVDIAEKNVTKVRLLSQWLPLGGLVLGLLLLAAGLLILRADRPSTSRHQAERDPAPQKVS</sequence>